<dbReference type="InParanoid" id="A0A7N2M7Y8"/>
<dbReference type="EnsemblPlants" id="QL08p003581:mrna">
    <property type="protein sequence ID" value="QL08p003581:mrna"/>
    <property type="gene ID" value="QL08p003581"/>
</dbReference>
<dbReference type="PANTHER" id="PTHR31902">
    <property type="entry name" value="ACTIN PATCHES DISTAL PROTEIN 1"/>
    <property type="match status" value="1"/>
</dbReference>
<organism evidence="1 2">
    <name type="scientific">Quercus lobata</name>
    <name type="common">Valley oak</name>
    <dbReference type="NCBI Taxonomy" id="97700"/>
    <lineage>
        <taxon>Eukaryota</taxon>
        <taxon>Viridiplantae</taxon>
        <taxon>Streptophyta</taxon>
        <taxon>Embryophyta</taxon>
        <taxon>Tracheophyta</taxon>
        <taxon>Spermatophyta</taxon>
        <taxon>Magnoliopsida</taxon>
        <taxon>eudicotyledons</taxon>
        <taxon>Gunneridae</taxon>
        <taxon>Pentapetalae</taxon>
        <taxon>rosids</taxon>
        <taxon>fabids</taxon>
        <taxon>Fagales</taxon>
        <taxon>Fagaceae</taxon>
        <taxon>Quercus</taxon>
    </lineage>
</organism>
<dbReference type="AlphaFoldDB" id="A0A7N2M7Y8"/>
<dbReference type="InterPro" id="IPR009737">
    <property type="entry name" value="Aim32/Apd1-like"/>
</dbReference>
<dbReference type="PANTHER" id="PTHR31902:SF14">
    <property type="entry name" value="ACTIN PATCHES DISTAL PROTEIN 1"/>
    <property type="match status" value="1"/>
</dbReference>
<dbReference type="Gramene" id="QL08p003581:mrna">
    <property type="protein sequence ID" value="QL08p003581:mrna"/>
    <property type="gene ID" value="QL08p003581"/>
</dbReference>
<evidence type="ECO:0000313" key="2">
    <source>
        <dbReference type="Proteomes" id="UP000594261"/>
    </source>
</evidence>
<proteinExistence type="predicted"/>
<evidence type="ECO:0000313" key="1">
    <source>
        <dbReference type="EnsemblPlants" id="QL08p003581:mrna"/>
    </source>
</evidence>
<reference evidence="1" key="2">
    <citation type="submission" date="2021-01" db="UniProtKB">
        <authorList>
            <consortium name="EnsemblPlants"/>
        </authorList>
    </citation>
    <scope>IDENTIFICATION</scope>
</reference>
<dbReference type="EMBL" id="LRBV02000008">
    <property type="status" value="NOT_ANNOTATED_CDS"/>
    <property type="molecule type" value="Genomic_DNA"/>
</dbReference>
<accession>A0A7N2M7Y8</accession>
<keyword evidence="2" id="KW-1185">Reference proteome</keyword>
<dbReference type="Gene3D" id="3.40.30.10">
    <property type="entry name" value="Glutaredoxin"/>
    <property type="match status" value="1"/>
</dbReference>
<dbReference type="Proteomes" id="UP000594261">
    <property type="component" value="Chromosome 8"/>
</dbReference>
<reference evidence="1 2" key="1">
    <citation type="journal article" date="2016" name="G3 (Bethesda)">
        <title>First Draft Assembly and Annotation of the Genome of a California Endemic Oak Quercus lobata Nee (Fagaceae).</title>
        <authorList>
            <person name="Sork V.L."/>
            <person name="Fitz-Gibbon S.T."/>
            <person name="Puiu D."/>
            <person name="Crepeau M."/>
            <person name="Gugger P.F."/>
            <person name="Sherman R."/>
            <person name="Stevens K."/>
            <person name="Langley C.H."/>
            <person name="Pellegrini M."/>
            <person name="Salzberg S.L."/>
        </authorList>
    </citation>
    <scope>NUCLEOTIDE SEQUENCE [LARGE SCALE GENOMIC DNA]</scope>
    <source>
        <strain evidence="1 2">cv. SW786</strain>
    </source>
</reference>
<protein>
    <submittedName>
        <fullName evidence="1">Uncharacterized protein</fullName>
    </submittedName>
</protein>
<sequence>MVFKVQFLLAHAHTLGSISMQEMLSYLDQKSMDKSPGTGKGMYRYVTPEDVPVLLEQHILKGEIVDWLWRGEMGFSEEEQKKSQEIRIKLNCKTDVGKNAKELCKRIRVRTLLLVDLDLSYLTDPNSLIGSASRSFQNEGLLSGGADTAVSDAEFGFSRLDFRTSQLAGSVEFYQRHVFLCHKNPRFGPQESKPLNSIVFLGWSLLL</sequence>
<name>A0A7N2M7Y8_QUELO</name>